<evidence type="ECO:0000256" key="1">
    <source>
        <dbReference type="SAM" id="MobiDB-lite"/>
    </source>
</evidence>
<proteinExistence type="predicted"/>
<evidence type="ECO:0000313" key="3">
    <source>
        <dbReference type="Proteomes" id="UP000030645"/>
    </source>
</evidence>
<feature type="region of interest" description="Disordered" evidence="1">
    <location>
        <begin position="77"/>
        <end position="97"/>
    </location>
</feature>
<protein>
    <submittedName>
        <fullName evidence="2">Uncharacterized protein</fullName>
    </submittedName>
</protein>
<dbReference type="AlphaFoldDB" id="W9QTQ7"/>
<organism evidence="2 3">
    <name type="scientific">Morus notabilis</name>
    <dbReference type="NCBI Taxonomy" id="981085"/>
    <lineage>
        <taxon>Eukaryota</taxon>
        <taxon>Viridiplantae</taxon>
        <taxon>Streptophyta</taxon>
        <taxon>Embryophyta</taxon>
        <taxon>Tracheophyta</taxon>
        <taxon>Spermatophyta</taxon>
        <taxon>Magnoliopsida</taxon>
        <taxon>eudicotyledons</taxon>
        <taxon>Gunneridae</taxon>
        <taxon>Pentapetalae</taxon>
        <taxon>rosids</taxon>
        <taxon>fabids</taxon>
        <taxon>Rosales</taxon>
        <taxon>Moraceae</taxon>
        <taxon>Moreae</taxon>
        <taxon>Morus</taxon>
    </lineage>
</organism>
<dbReference type="Proteomes" id="UP000030645">
    <property type="component" value="Unassembled WGS sequence"/>
</dbReference>
<gene>
    <name evidence="2" type="ORF">L484_007223</name>
</gene>
<dbReference type="EMBL" id="KE344158">
    <property type="protein sequence ID" value="EXB54174.1"/>
    <property type="molecule type" value="Genomic_DNA"/>
</dbReference>
<accession>W9QTQ7</accession>
<sequence>MALYPPHPYSVPVPLSGVNVGTDIPFLLSIAFDVVEECWDLWYFACRYPNAVRVLWRPMCRRGGGTVERFQSLIRKGRSPTDGSASGGASPCLMPPPTPTLHRLLRCRHC</sequence>
<keyword evidence="3" id="KW-1185">Reference proteome</keyword>
<reference evidence="3" key="1">
    <citation type="submission" date="2013-01" db="EMBL/GenBank/DDBJ databases">
        <title>Draft Genome Sequence of a Mulberry Tree, Morus notabilis C.K. Schneid.</title>
        <authorList>
            <person name="He N."/>
            <person name="Zhao S."/>
        </authorList>
    </citation>
    <scope>NUCLEOTIDE SEQUENCE</scope>
</reference>
<evidence type="ECO:0000313" key="2">
    <source>
        <dbReference type="EMBL" id="EXB54174.1"/>
    </source>
</evidence>
<name>W9QTQ7_9ROSA</name>